<proteinExistence type="predicted"/>
<feature type="compositionally biased region" description="Polar residues" evidence="1">
    <location>
        <begin position="718"/>
        <end position="729"/>
    </location>
</feature>
<evidence type="ECO:0000256" key="1">
    <source>
        <dbReference type="SAM" id="MobiDB-lite"/>
    </source>
</evidence>
<feature type="region of interest" description="Disordered" evidence="1">
    <location>
        <begin position="438"/>
        <end position="483"/>
    </location>
</feature>
<gene>
    <name evidence="2" type="ORF">ARMOST_17400</name>
</gene>
<protein>
    <submittedName>
        <fullName evidence="2">Uncharacterized protein</fullName>
    </submittedName>
</protein>
<name>A0A284RYW0_ARMOS</name>
<feature type="compositionally biased region" description="Acidic residues" evidence="1">
    <location>
        <begin position="80"/>
        <end position="93"/>
    </location>
</feature>
<dbReference type="STRING" id="47428.A0A284RYW0"/>
<keyword evidence="3" id="KW-1185">Reference proteome</keyword>
<evidence type="ECO:0000313" key="2">
    <source>
        <dbReference type="EMBL" id="SJL13949.1"/>
    </source>
</evidence>
<feature type="compositionally biased region" description="Polar residues" evidence="1">
    <location>
        <begin position="7"/>
        <end position="16"/>
    </location>
</feature>
<dbReference type="OrthoDB" id="10350233at2759"/>
<feature type="region of interest" description="Disordered" evidence="1">
    <location>
        <begin position="707"/>
        <end position="729"/>
    </location>
</feature>
<feature type="region of interest" description="Disordered" evidence="1">
    <location>
        <begin position="51"/>
        <end position="104"/>
    </location>
</feature>
<dbReference type="AlphaFoldDB" id="A0A284RYW0"/>
<dbReference type="Proteomes" id="UP000219338">
    <property type="component" value="Unassembled WGS sequence"/>
</dbReference>
<feature type="compositionally biased region" description="Polar residues" evidence="1">
    <location>
        <begin position="441"/>
        <end position="460"/>
    </location>
</feature>
<dbReference type="EMBL" id="FUEG01000022">
    <property type="protein sequence ID" value="SJL13949.1"/>
    <property type="molecule type" value="Genomic_DNA"/>
</dbReference>
<reference evidence="3" key="1">
    <citation type="journal article" date="2017" name="Nat. Ecol. Evol.">
        <title>Genome expansion and lineage-specific genetic innovations in the forest pathogenic fungi Armillaria.</title>
        <authorList>
            <person name="Sipos G."/>
            <person name="Prasanna A.N."/>
            <person name="Walter M.C."/>
            <person name="O'Connor E."/>
            <person name="Balint B."/>
            <person name="Krizsan K."/>
            <person name="Kiss B."/>
            <person name="Hess J."/>
            <person name="Varga T."/>
            <person name="Slot J."/>
            <person name="Riley R."/>
            <person name="Boka B."/>
            <person name="Rigling D."/>
            <person name="Barry K."/>
            <person name="Lee J."/>
            <person name="Mihaltcheva S."/>
            <person name="LaButti K."/>
            <person name="Lipzen A."/>
            <person name="Waldron R."/>
            <person name="Moloney N.M."/>
            <person name="Sperisen C."/>
            <person name="Kredics L."/>
            <person name="Vagvoelgyi C."/>
            <person name="Patrignani A."/>
            <person name="Fitzpatrick D."/>
            <person name="Nagy I."/>
            <person name="Doyle S."/>
            <person name="Anderson J.B."/>
            <person name="Grigoriev I.V."/>
            <person name="Gueldener U."/>
            <person name="Muensterkoetter M."/>
            <person name="Nagy L.G."/>
        </authorList>
    </citation>
    <scope>NUCLEOTIDE SEQUENCE [LARGE SCALE GENOMIC DNA]</scope>
    <source>
        <strain evidence="3">C18/9</strain>
    </source>
</reference>
<organism evidence="2 3">
    <name type="scientific">Armillaria ostoyae</name>
    <name type="common">Armillaria root rot fungus</name>
    <dbReference type="NCBI Taxonomy" id="47428"/>
    <lineage>
        <taxon>Eukaryota</taxon>
        <taxon>Fungi</taxon>
        <taxon>Dikarya</taxon>
        <taxon>Basidiomycota</taxon>
        <taxon>Agaricomycotina</taxon>
        <taxon>Agaricomycetes</taxon>
        <taxon>Agaricomycetidae</taxon>
        <taxon>Agaricales</taxon>
        <taxon>Marasmiineae</taxon>
        <taxon>Physalacriaceae</taxon>
        <taxon>Armillaria</taxon>
    </lineage>
</organism>
<sequence length="889" mass="97109">MLPVPPFTSSEMSAQAVTPPPFGSAASLSDMTDFLSSLAAAGFFSGDAFGGPSGEAFAGPSGEAFGDDSSEASEHKGDIPDEDDDEDSSESEDEKSNKRWTNPDQQLFLEAGMDEYVDSSSNGETTAFFGKTRKDFTRRWVVVYHNKFFDPVGDARLTPPELIGVFNSPPGSKYPKMVEGVLDLGPQLCLAGCKIVRVTREERRRLDKKLKRRKGQLGRWYQNHKPNQVESRRTLVKLDIGRKHAGQAVQKFSNRYYDSLVAPKVKDEAKRRGVRINDLPLVKEFTQQEWENATPEIQDEIKKDVVEEKELIAKLKGVSPGNIHLSPEQKALVLKGIGAELRNIFNQLVALSDWGFVIIGAGINPESGKLQSSSWNYGTDLESGAQFFDWFDNVAELGMVPGGVPGDKRGSSEYFGAPLVAHMRNVEHVYAALHPMDVDSEPQTSNSAHTQNAGPNTSELPSPLPIAEPLSSHSNPEVRLNVEPLPNPLLPSYTAPSNAQQCTEPLSNAELLSMFSMPEGLDSFANFLPPDWEFSDISASGNSVLPAETSTAAEQNLPPYSDASFMDLWSQSGSPDTNASNLSDSFSLSFVDNFIRESSSSASAPSDSPFLFDSDLSHSAASPSSATLDFVSNHSPTISNNPQTPLPVLASYTPLPHAAAAPVAVVTLPNNTNPTAAIENPQIGTSTSATAVGASDTSTCSMMRQARAHKPTGPKEVTTLSSTDQGPPSWQVRSFETMKDPALGQEWAALLENWYTFETCMSRELNSGKLPASKIRPKTLTTWLDGTRSFDIPPLISDSRGFAKCMMAWWNTLQPIWRQTAIGLPISDYSKPLTCLRKGGQNGIITILFGLFWWGQLGEERSQWLLMVADVDRTIQALLQQHVPTKRRR</sequence>
<feature type="region of interest" description="Disordered" evidence="1">
    <location>
        <begin position="1"/>
        <end position="28"/>
    </location>
</feature>
<evidence type="ECO:0000313" key="3">
    <source>
        <dbReference type="Proteomes" id="UP000219338"/>
    </source>
</evidence>
<accession>A0A284RYW0</accession>